<dbReference type="AlphaFoldDB" id="A0A1X6NRQ8"/>
<evidence type="ECO:0000313" key="2">
    <source>
        <dbReference type="EMBL" id="OSX71278.1"/>
    </source>
</evidence>
<reference evidence="2 3" key="1">
    <citation type="submission" date="2017-03" db="EMBL/GenBank/DDBJ databases">
        <title>WGS assembly of Porphyra umbilicalis.</title>
        <authorList>
            <person name="Brawley S.H."/>
            <person name="Blouin N.A."/>
            <person name="Ficko-Blean E."/>
            <person name="Wheeler G.L."/>
            <person name="Lohr M."/>
            <person name="Goodson H.V."/>
            <person name="Jenkins J.W."/>
            <person name="Blaby-Haas C.E."/>
            <person name="Helliwell K.E."/>
            <person name="Chan C."/>
            <person name="Marriage T."/>
            <person name="Bhattacharya D."/>
            <person name="Klein A.S."/>
            <person name="Badis Y."/>
            <person name="Brodie J."/>
            <person name="Cao Y."/>
            <person name="Collen J."/>
            <person name="Dittami S.M."/>
            <person name="Gachon C.M."/>
            <person name="Green B.R."/>
            <person name="Karpowicz S."/>
            <person name="Kim J.W."/>
            <person name="Kudahl U."/>
            <person name="Lin S."/>
            <person name="Michel G."/>
            <person name="Mittag M."/>
            <person name="Olson B.J."/>
            <person name="Pangilinan J."/>
            <person name="Peng Y."/>
            <person name="Qiu H."/>
            <person name="Shu S."/>
            <person name="Singer J.T."/>
            <person name="Smith A.G."/>
            <person name="Sprecher B.N."/>
            <person name="Wagner V."/>
            <person name="Wang W."/>
            <person name="Wang Z.-Y."/>
            <person name="Yan J."/>
            <person name="Yarish C."/>
            <person name="Zoeuner-Riek S."/>
            <person name="Zhuang Y."/>
            <person name="Zou Y."/>
            <person name="Lindquist E.A."/>
            <person name="Grimwood J."/>
            <person name="Barry K."/>
            <person name="Rokhsar D.S."/>
            <person name="Schmutz J."/>
            <person name="Stiller J.W."/>
            <person name="Grossman A.R."/>
            <person name="Prochnik S.E."/>
        </authorList>
    </citation>
    <scope>NUCLEOTIDE SEQUENCE [LARGE SCALE GENOMIC DNA]</scope>
    <source>
        <strain evidence="2">4086291</strain>
    </source>
</reference>
<name>A0A1X6NRQ8_PORUM</name>
<feature type="region of interest" description="Disordered" evidence="1">
    <location>
        <begin position="1"/>
        <end position="28"/>
    </location>
</feature>
<feature type="region of interest" description="Disordered" evidence="1">
    <location>
        <begin position="95"/>
        <end position="118"/>
    </location>
</feature>
<accession>A0A1X6NRQ8</accession>
<sequence length="118" mass="11342">MEAAAAPGAPLGPDAWAPGGGASSDDEEAALEVVALGRLPPGGVLREATHDAALLGAKLDAIRLPWTFLDSLVTDVPAGASLAARLAAAAAAAAAAAEALPPPAPTPKRGGPPPPPPP</sequence>
<keyword evidence="3" id="KW-1185">Reference proteome</keyword>
<proteinExistence type="predicted"/>
<evidence type="ECO:0000256" key="1">
    <source>
        <dbReference type="SAM" id="MobiDB-lite"/>
    </source>
</evidence>
<evidence type="ECO:0000313" key="3">
    <source>
        <dbReference type="Proteomes" id="UP000218209"/>
    </source>
</evidence>
<dbReference type="EMBL" id="KV919150">
    <property type="protein sequence ID" value="OSX71278.1"/>
    <property type="molecule type" value="Genomic_DNA"/>
</dbReference>
<feature type="compositionally biased region" description="Low complexity" evidence="1">
    <location>
        <begin position="1"/>
        <end position="17"/>
    </location>
</feature>
<organism evidence="2 3">
    <name type="scientific">Porphyra umbilicalis</name>
    <name type="common">Purple laver</name>
    <name type="synonym">Red alga</name>
    <dbReference type="NCBI Taxonomy" id="2786"/>
    <lineage>
        <taxon>Eukaryota</taxon>
        <taxon>Rhodophyta</taxon>
        <taxon>Bangiophyceae</taxon>
        <taxon>Bangiales</taxon>
        <taxon>Bangiaceae</taxon>
        <taxon>Porphyra</taxon>
    </lineage>
</organism>
<gene>
    <name evidence="2" type="ORF">BU14_0565s0009</name>
</gene>
<protein>
    <submittedName>
        <fullName evidence="2">Uncharacterized protein</fullName>
    </submittedName>
</protein>
<feature type="compositionally biased region" description="Pro residues" evidence="1">
    <location>
        <begin position="100"/>
        <end position="118"/>
    </location>
</feature>
<dbReference type="Proteomes" id="UP000218209">
    <property type="component" value="Unassembled WGS sequence"/>
</dbReference>